<evidence type="ECO:0000313" key="3">
    <source>
        <dbReference type="Proteomes" id="UP000282876"/>
    </source>
</evidence>
<dbReference type="InterPro" id="IPR042449">
    <property type="entry name" value="Ub-E1_IAD_1"/>
</dbReference>
<dbReference type="OrthoDB" id="10252231at2759"/>
<proteinExistence type="predicted"/>
<dbReference type="SUPFAM" id="SSF69572">
    <property type="entry name" value="Activating enzymes of the ubiquitin-like proteins"/>
    <property type="match status" value="1"/>
</dbReference>
<dbReference type="Proteomes" id="UP000282876">
    <property type="component" value="Unassembled WGS sequence"/>
</dbReference>
<organism evidence="2 3">
    <name type="scientific">Tubulinosema ratisbonensis</name>
    <dbReference type="NCBI Taxonomy" id="291195"/>
    <lineage>
        <taxon>Eukaryota</taxon>
        <taxon>Fungi</taxon>
        <taxon>Fungi incertae sedis</taxon>
        <taxon>Microsporidia</taxon>
        <taxon>Tubulinosematoidea</taxon>
        <taxon>Tubulinosematidae</taxon>
        <taxon>Tubulinosema</taxon>
    </lineage>
</organism>
<comment type="caution">
    <text evidence="2">The sequence shown here is derived from an EMBL/GenBank/DDBJ whole genome shotgun (WGS) entry which is preliminary data.</text>
</comment>
<gene>
    <name evidence="2" type="ORF">TUBRATIS_007830</name>
</gene>
<dbReference type="Gene3D" id="3.50.50.80">
    <property type="entry name" value="Ubiquitin-activating enzyme E1, inactive adenylation domain, subdomain 1"/>
    <property type="match status" value="1"/>
</dbReference>
<dbReference type="AlphaFoldDB" id="A0A437ANN8"/>
<sequence>MQEEEKDLEKYDRQIRLFGLETQLKLIDTPIVLVQTHITNKPSFVSGEILKNILLLGVNKIFCDNETLTSFYNLCPNRIENLNNSVELTVIEKSKLTTKEFSDKIIILVDTLINLIGNDKFFICSGCFSYHNTLIAHSVCERVEDPLLPIKECMIGAFFVNDLIKFIKDKKEINGFTFPEI</sequence>
<evidence type="ECO:0000313" key="2">
    <source>
        <dbReference type="EMBL" id="RVD92713.1"/>
    </source>
</evidence>
<keyword evidence="3" id="KW-1185">Reference proteome</keyword>
<name>A0A437ANN8_9MICR</name>
<dbReference type="EMBL" id="RCSS01000157">
    <property type="protein sequence ID" value="RVD92713.1"/>
    <property type="molecule type" value="Genomic_DNA"/>
</dbReference>
<accession>A0A437ANN8</accession>
<dbReference type="VEuPathDB" id="MicrosporidiaDB:TUBRATIS_007830"/>
<comment type="pathway">
    <text evidence="1">Protein modification.</text>
</comment>
<dbReference type="STRING" id="291195.A0A437ANN8"/>
<protein>
    <submittedName>
        <fullName evidence="2">E1 ubiquitin activating enzyme</fullName>
    </submittedName>
</protein>
<dbReference type="GO" id="GO:0008641">
    <property type="term" value="F:ubiquitin-like modifier activating enzyme activity"/>
    <property type="evidence" value="ECO:0007669"/>
    <property type="project" value="InterPro"/>
</dbReference>
<reference evidence="2 3" key="1">
    <citation type="submission" date="2018-10" db="EMBL/GenBank/DDBJ databases">
        <title>Draft genome sequence of the microsporidian Tubulinosema ratisbonensis.</title>
        <authorList>
            <person name="Polonais V."/>
            <person name="Peyretaillade E."/>
            <person name="Niehus S."/>
            <person name="Wawrzyniak I."/>
            <person name="Franchet A."/>
            <person name="Gaspin C."/>
            <person name="Reichstadt M."/>
            <person name="Belser C."/>
            <person name="Labadie K."/>
            <person name="Delbac F."/>
            <person name="Ferrandon D."/>
        </authorList>
    </citation>
    <scope>NUCLEOTIDE SEQUENCE [LARGE SCALE GENOMIC DNA]</scope>
    <source>
        <strain evidence="2 3">Franzen</strain>
    </source>
</reference>
<dbReference type="InterPro" id="IPR035985">
    <property type="entry name" value="Ubiquitin-activating_enz"/>
</dbReference>
<evidence type="ECO:0000256" key="1">
    <source>
        <dbReference type="ARBA" id="ARBA00043952"/>
    </source>
</evidence>